<dbReference type="RefSeq" id="WP_124539710.1">
    <property type="nucleotide sequence ID" value="NZ_QUSW01000002.1"/>
</dbReference>
<reference evidence="1 2" key="1">
    <citation type="submission" date="2018-08" db="EMBL/GenBank/DDBJ databases">
        <authorList>
            <person name="Khan S.A."/>
            <person name="Jeon C.O."/>
            <person name="Chun B.H."/>
            <person name="Jeong S.E."/>
        </authorList>
    </citation>
    <scope>NUCLEOTIDE SEQUENCE [LARGE SCALE GENOMIC DNA]</scope>
    <source>
        <strain evidence="1 2">S-16</strain>
    </source>
</reference>
<proteinExistence type="predicted"/>
<organism evidence="1 2">
    <name type="scientific">Piscinibacter terrae</name>
    <dbReference type="NCBI Taxonomy" id="2496871"/>
    <lineage>
        <taxon>Bacteria</taxon>
        <taxon>Pseudomonadati</taxon>
        <taxon>Pseudomonadota</taxon>
        <taxon>Betaproteobacteria</taxon>
        <taxon>Burkholderiales</taxon>
        <taxon>Sphaerotilaceae</taxon>
        <taxon>Piscinibacter</taxon>
    </lineage>
</organism>
<dbReference type="Proteomes" id="UP000267464">
    <property type="component" value="Unassembled WGS sequence"/>
</dbReference>
<sequence length="117" mass="12912">MNSHMGHPDRTAVKAELDRLTTEFFRAVSFEEGGTPAFENIHGLFIESGLLIKNVSSNTEISTVTQFIEPRQASVRSGALTRFNETELSETTEIFGNVAHRFSYEPTATSAGARSCR</sequence>
<evidence type="ECO:0000313" key="2">
    <source>
        <dbReference type="Proteomes" id="UP000267464"/>
    </source>
</evidence>
<keyword evidence="2" id="KW-1185">Reference proteome</keyword>
<evidence type="ECO:0000313" key="1">
    <source>
        <dbReference type="EMBL" id="RQP24807.1"/>
    </source>
</evidence>
<dbReference type="EMBL" id="QUSW01000002">
    <property type="protein sequence ID" value="RQP24807.1"/>
    <property type="molecule type" value="Genomic_DNA"/>
</dbReference>
<reference evidence="1 2" key="2">
    <citation type="submission" date="2018-12" db="EMBL/GenBank/DDBJ databases">
        <title>Rhizobacter gummiphilus sp. nov., a rubber-degrading bacterium isolated from the soil of a botanical garden in Japan.</title>
        <authorList>
            <person name="Shunsuke S.S."/>
        </authorList>
    </citation>
    <scope>NUCLEOTIDE SEQUENCE [LARGE SCALE GENOMIC DNA]</scope>
    <source>
        <strain evidence="1 2">S-16</strain>
    </source>
</reference>
<accession>A0A3N7HRD1</accession>
<comment type="caution">
    <text evidence="1">The sequence shown here is derived from an EMBL/GenBank/DDBJ whole genome shotgun (WGS) entry which is preliminary data.</text>
</comment>
<name>A0A3N7HRD1_9BURK</name>
<dbReference type="OrthoDB" id="3870025at2"/>
<gene>
    <name evidence="1" type="ORF">DZC73_07970</name>
</gene>
<dbReference type="AlphaFoldDB" id="A0A3N7HRD1"/>
<protein>
    <submittedName>
        <fullName evidence="1">Uncharacterized protein</fullName>
    </submittedName>
</protein>